<evidence type="ECO:0000259" key="1">
    <source>
        <dbReference type="PROSITE" id="PS52045"/>
    </source>
</evidence>
<dbReference type="InterPro" id="IPR004314">
    <property type="entry name" value="Neprosin"/>
</dbReference>
<protein>
    <recommendedName>
        <fullName evidence="1">Neprosin PEP catalytic domain-containing protein</fullName>
    </recommendedName>
</protein>
<dbReference type="EMBL" id="BSYO01000018">
    <property type="protein sequence ID" value="GMH17624.1"/>
    <property type="molecule type" value="Genomic_DNA"/>
</dbReference>
<comment type="caution">
    <text evidence="2">The sequence shown here is derived from an EMBL/GenBank/DDBJ whole genome shotgun (WGS) entry which is preliminary data.</text>
</comment>
<accession>A0AAD3XV24</accession>
<organism evidence="2 3">
    <name type="scientific">Nepenthes gracilis</name>
    <name type="common">Slender pitcher plant</name>
    <dbReference type="NCBI Taxonomy" id="150966"/>
    <lineage>
        <taxon>Eukaryota</taxon>
        <taxon>Viridiplantae</taxon>
        <taxon>Streptophyta</taxon>
        <taxon>Embryophyta</taxon>
        <taxon>Tracheophyta</taxon>
        <taxon>Spermatophyta</taxon>
        <taxon>Magnoliopsida</taxon>
        <taxon>eudicotyledons</taxon>
        <taxon>Gunneridae</taxon>
        <taxon>Pentapetalae</taxon>
        <taxon>Caryophyllales</taxon>
        <taxon>Nepenthaceae</taxon>
        <taxon>Nepenthes</taxon>
    </lineage>
</organism>
<dbReference type="PANTHER" id="PTHR31589">
    <property type="entry name" value="PROTEIN, PUTATIVE (DUF239)-RELATED-RELATED"/>
    <property type="match status" value="1"/>
</dbReference>
<dbReference type="InterPro" id="IPR053168">
    <property type="entry name" value="Glutamic_endopeptidase"/>
</dbReference>
<evidence type="ECO:0000313" key="3">
    <source>
        <dbReference type="Proteomes" id="UP001279734"/>
    </source>
</evidence>
<dbReference type="PANTHER" id="PTHR31589:SF57">
    <property type="entry name" value="OS06G0474500 PROTEIN"/>
    <property type="match status" value="1"/>
</dbReference>
<reference evidence="2" key="1">
    <citation type="submission" date="2023-05" db="EMBL/GenBank/DDBJ databases">
        <title>Nepenthes gracilis genome sequencing.</title>
        <authorList>
            <person name="Fukushima K."/>
        </authorList>
    </citation>
    <scope>NUCLEOTIDE SEQUENCE</scope>
    <source>
        <strain evidence="2">SING2019-196</strain>
    </source>
</reference>
<dbReference type="Pfam" id="PF03080">
    <property type="entry name" value="Neprosin"/>
    <property type="match status" value="1"/>
</dbReference>
<dbReference type="PROSITE" id="PS52045">
    <property type="entry name" value="NEPROSIN_PEP_CD"/>
    <property type="match status" value="1"/>
</dbReference>
<gene>
    <name evidence="2" type="ORF">Nepgr_019465</name>
</gene>
<dbReference type="AlphaFoldDB" id="A0AAD3XV24"/>
<keyword evidence="3" id="KW-1185">Reference proteome</keyword>
<name>A0AAD3XV24_NEPGR</name>
<evidence type="ECO:0000313" key="2">
    <source>
        <dbReference type="EMBL" id="GMH17624.1"/>
    </source>
</evidence>
<proteinExistence type="predicted"/>
<sequence length="112" mass="12430">MDLTRSIDKDQQNELVLVINKDSSTENIWLYVDGTATGYWPSSIYNTLQGRSNIVEWGGEILDLSGSGSFHTSTQMGISYIQSAGYGLSSYIHNLFCKEDTQNWVAVTADIP</sequence>
<feature type="domain" description="Neprosin PEP catalytic" evidence="1">
    <location>
        <begin position="1"/>
        <end position="112"/>
    </location>
</feature>
<dbReference type="Proteomes" id="UP001279734">
    <property type="component" value="Unassembled WGS sequence"/>
</dbReference>